<dbReference type="EMBL" id="CARXXK010000003">
    <property type="protein sequence ID" value="CAI6361260.1"/>
    <property type="molecule type" value="Genomic_DNA"/>
</dbReference>
<sequence>MYYRSGVYKYISGADFGRYTVKNIGWGVENSKVPYWLVANLWNTDWGSDGFFKILRGSDDCGIESKISAGLPAQLTVF</sequence>
<organism evidence="2 3">
    <name type="scientific">Macrosiphum euphorbiae</name>
    <name type="common">potato aphid</name>
    <dbReference type="NCBI Taxonomy" id="13131"/>
    <lineage>
        <taxon>Eukaryota</taxon>
        <taxon>Metazoa</taxon>
        <taxon>Ecdysozoa</taxon>
        <taxon>Arthropoda</taxon>
        <taxon>Hexapoda</taxon>
        <taxon>Insecta</taxon>
        <taxon>Pterygota</taxon>
        <taxon>Neoptera</taxon>
        <taxon>Paraneoptera</taxon>
        <taxon>Hemiptera</taxon>
        <taxon>Sternorrhyncha</taxon>
        <taxon>Aphidomorpha</taxon>
        <taxon>Aphidoidea</taxon>
        <taxon>Aphididae</taxon>
        <taxon>Macrosiphini</taxon>
        <taxon>Macrosiphum</taxon>
    </lineage>
</organism>
<dbReference type="InterPro" id="IPR000668">
    <property type="entry name" value="Peptidase_C1A_C"/>
</dbReference>
<dbReference type="SUPFAM" id="SSF54001">
    <property type="entry name" value="Cysteine proteinases"/>
    <property type="match status" value="1"/>
</dbReference>
<keyword evidence="3" id="KW-1185">Reference proteome</keyword>
<dbReference type="InterPro" id="IPR038765">
    <property type="entry name" value="Papain-like_cys_pep_sf"/>
</dbReference>
<comment type="caution">
    <text evidence="2">The sequence shown here is derived from an EMBL/GenBank/DDBJ whole genome shotgun (WGS) entry which is preliminary data.</text>
</comment>
<dbReference type="Gene3D" id="3.90.70.10">
    <property type="entry name" value="Cysteine proteinases"/>
    <property type="match status" value="1"/>
</dbReference>
<accession>A0AAV0WYZ5</accession>
<reference evidence="2 3" key="1">
    <citation type="submission" date="2023-01" db="EMBL/GenBank/DDBJ databases">
        <authorList>
            <person name="Whitehead M."/>
        </authorList>
    </citation>
    <scope>NUCLEOTIDE SEQUENCE [LARGE SCALE GENOMIC DNA]</scope>
</reference>
<dbReference type="Proteomes" id="UP001160148">
    <property type="component" value="Unassembled WGS sequence"/>
</dbReference>
<dbReference type="AlphaFoldDB" id="A0AAV0WYZ5"/>
<dbReference type="Pfam" id="PF00112">
    <property type="entry name" value="Peptidase_C1"/>
    <property type="match status" value="1"/>
</dbReference>
<feature type="domain" description="Peptidase C1A papain C-terminal" evidence="1">
    <location>
        <begin position="2"/>
        <end position="70"/>
    </location>
</feature>
<dbReference type="GO" id="GO:0006508">
    <property type="term" value="P:proteolysis"/>
    <property type="evidence" value="ECO:0007669"/>
    <property type="project" value="InterPro"/>
</dbReference>
<dbReference type="GO" id="GO:0008234">
    <property type="term" value="F:cysteine-type peptidase activity"/>
    <property type="evidence" value="ECO:0007669"/>
    <property type="project" value="InterPro"/>
</dbReference>
<evidence type="ECO:0000259" key="1">
    <source>
        <dbReference type="Pfam" id="PF00112"/>
    </source>
</evidence>
<evidence type="ECO:0000313" key="3">
    <source>
        <dbReference type="Proteomes" id="UP001160148"/>
    </source>
</evidence>
<gene>
    <name evidence="2" type="ORF">MEUPH1_LOCUS16465</name>
</gene>
<protein>
    <recommendedName>
        <fullName evidence="1">Peptidase C1A papain C-terminal domain-containing protein</fullName>
    </recommendedName>
</protein>
<name>A0AAV0WYZ5_9HEMI</name>
<proteinExistence type="predicted"/>
<evidence type="ECO:0000313" key="2">
    <source>
        <dbReference type="EMBL" id="CAI6361260.1"/>
    </source>
</evidence>